<feature type="transmembrane region" description="Helical" evidence="1">
    <location>
        <begin position="19"/>
        <end position="40"/>
    </location>
</feature>
<feature type="transmembrane region" description="Helical" evidence="1">
    <location>
        <begin position="168"/>
        <end position="191"/>
    </location>
</feature>
<evidence type="ECO:0000313" key="3">
    <source>
        <dbReference type="EMBL" id="MET4720455.1"/>
    </source>
</evidence>
<comment type="caution">
    <text evidence="3">The sequence shown here is derived from an EMBL/GenBank/DDBJ whole genome shotgun (WGS) entry which is preliminary data.</text>
</comment>
<evidence type="ECO:0000256" key="1">
    <source>
        <dbReference type="SAM" id="Phobius"/>
    </source>
</evidence>
<feature type="transmembrane region" description="Helical" evidence="1">
    <location>
        <begin position="283"/>
        <end position="300"/>
    </location>
</feature>
<dbReference type="InterPro" id="IPR026841">
    <property type="entry name" value="Aur1/Ipt1"/>
</dbReference>
<dbReference type="Proteomes" id="UP001549291">
    <property type="component" value="Unassembled WGS sequence"/>
</dbReference>
<gene>
    <name evidence="3" type="ORF">ABIF63_004561</name>
</gene>
<keyword evidence="1" id="KW-1133">Transmembrane helix</keyword>
<sequence>MLVAPDCQTEAYELYVRNWIALAALALFVGISLPIAGFSWGLDREAWIGLLSCGTFIALGHLLMSRPYGLRLGYVLVSIAQLGCLSIVGALLTYVAASANLPLQDAALDRWDRILGLDWASYYRFMTARPEILPYAYTAYAAIALPPFGVPIVLGLTKNYARLQRYTLATLLTLLIVAFISALIPAIGTYLQHDLSPEFSTYSATGYLIQLERLPAIRNGDLHILNLSHIGGIVTFPSFHAAAAVLALWAWWGVWWMRPGALMLCTATMVATPLLGGHYFVDVFAGIAAAGLAIALSSIVKRPLSVLPKARTSLPVAGT</sequence>
<accession>A0ABV2RU47</accession>
<name>A0ABV2RU47_BRAJP</name>
<keyword evidence="4" id="KW-1185">Reference proteome</keyword>
<dbReference type="Pfam" id="PF14378">
    <property type="entry name" value="PAP2_3"/>
    <property type="match status" value="1"/>
</dbReference>
<feature type="transmembrane region" description="Helical" evidence="1">
    <location>
        <begin position="135"/>
        <end position="156"/>
    </location>
</feature>
<dbReference type="EMBL" id="JBEPTQ010000002">
    <property type="protein sequence ID" value="MET4720455.1"/>
    <property type="molecule type" value="Genomic_DNA"/>
</dbReference>
<dbReference type="SUPFAM" id="SSF48317">
    <property type="entry name" value="Acid phosphatase/Vanadium-dependent haloperoxidase"/>
    <property type="match status" value="1"/>
</dbReference>
<keyword evidence="1" id="KW-0472">Membrane</keyword>
<protein>
    <submittedName>
        <fullName evidence="3">Membrane-associated phospholipid phosphatase</fullName>
    </submittedName>
</protein>
<dbReference type="InterPro" id="IPR036938">
    <property type="entry name" value="PAP2/HPO_sf"/>
</dbReference>
<organism evidence="3 4">
    <name type="scientific">Bradyrhizobium japonicum</name>
    <dbReference type="NCBI Taxonomy" id="375"/>
    <lineage>
        <taxon>Bacteria</taxon>
        <taxon>Pseudomonadati</taxon>
        <taxon>Pseudomonadota</taxon>
        <taxon>Alphaproteobacteria</taxon>
        <taxon>Hyphomicrobiales</taxon>
        <taxon>Nitrobacteraceae</taxon>
        <taxon>Bradyrhizobium</taxon>
    </lineage>
</organism>
<reference evidence="3 4" key="1">
    <citation type="submission" date="2024-06" db="EMBL/GenBank/DDBJ databases">
        <title>Genomic Encyclopedia of Type Strains, Phase V (KMG-V): Genome sequencing to study the core and pangenomes of soil and plant-associated prokaryotes.</title>
        <authorList>
            <person name="Whitman W."/>
        </authorList>
    </citation>
    <scope>NUCLEOTIDE SEQUENCE [LARGE SCALE GENOMIC DNA]</scope>
    <source>
        <strain evidence="3 4">USDA 160</strain>
    </source>
</reference>
<proteinExistence type="predicted"/>
<feature type="transmembrane region" description="Helical" evidence="1">
    <location>
        <begin position="230"/>
        <end position="252"/>
    </location>
</feature>
<keyword evidence="1" id="KW-0812">Transmembrane</keyword>
<feature type="transmembrane region" description="Helical" evidence="1">
    <location>
        <begin position="46"/>
        <end position="65"/>
    </location>
</feature>
<feature type="transmembrane region" description="Helical" evidence="1">
    <location>
        <begin position="72"/>
        <end position="97"/>
    </location>
</feature>
<dbReference type="RefSeq" id="WP_038959580.1">
    <property type="nucleotide sequence ID" value="NZ_CP066351.1"/>
</dbReference>
<evidence type="ECO:0000313" key="4">
    <source>
        <dbReference type="Proteomes" id="UP001549291"/>
    </source>
</evidence>
<evidence type="ECO:0000259" key="2">
    <source>
        <dbReference type="Pfam" id="PF14378"/>
    </source>
</evidence>
<feature type="domain" description="Inositolphosphotransferase Aur1/Ipt1" evidence="2">
    <location>
        <begin position="108"/>
        <end position="296"/>
    </location>
</feature>